<reference evidence="2" key="1">
    <citation type="journal article" date="2005" name="Environ. Microbiol.">
        <title>Genetic and functional properties of uncultivated thermophilic crenarchaeotes from a subsurface gold mine as revealed by analysis of genome fragments.</title>
        <authorList>
            <person name="Nunoura T."/>
            <person name="Hirayama H."/>
            <person name="Takami H."/>
            <person name="Oida H."/>
            <person name="Nishi S."/>
            <person name="Shimamura S."/>
            <person name="Suzuki Y."/>
            <person name="Inagaki F."/>
            <person name="Takai K."/>
            <person name="Nealson K.H."/>
            <person name="Horikoshi K."/>
        </authorList>
    </citation>
    <scope>NUCLEOTIDE SEQUENCE</scope>
</reference>
<dbReference type="Gene3D" id="1.10.1760.20">
    <property type="match status" value="1"/>
</dbReference>
<sequence>MSTRDLTAGALATALVAAATLAIRIPVPATQGYINLGETVIYLTALLLGPVHGLVAGGVGSALADLLGGYAQFAPFTLVIKGVEGWLAGYLFWRALRGSEAAGAVWAARAVVACAVAGAWMVAGYYLSEAFLLGLGPQAAATEVPGNVFQVLSGVVVGLAGSSVLRGVVAPR</sequence>
<dbReference type="Pfam" id="PF07155">
    <property type="entry name" value="ECF-ribofla_trS"/>
    <property type="match status" value="1"/>
</dbReference>
<dbReference type="AlphaFoldDB" id="H5SLV4"/>
<keyword evidence="1" id="KW-0472">Membrane</keyword>
<accession>H5SLV4</accession>
<protein>
    <submittedName>
        <fullName evidence="2">Hypothetical conserved protein</fullName>
    </submittedName>
</protein>
<feature type="transmembrane region" description="Helical" evidence="1">
    <location>
        <begin position="70"/>
        <end position="93"/>
    </location>
</feature>
<dbReference type="EMBL" id="AP011767">
    <property type="protein sequence ID" value="BAL57140.1"/>
    <property type="molecule type" value="Genomic_DNA"/>
</dbReference>
<dbReference type="PANTHER" id="PTHR37815:SF3">
    <property type="entry name" value="UPF0397 PROTEIN SPR0429"/>
    <property type="match status" value="1"/>
</dbReference>
<keyword evidence="1" id="KW-1133">Transmembrane helix</keyword>
<feature type="transmembrane region" description="Helical" evidence="1">
    <location>
        <begin position="6"/>
        <end position="27"/>
    </location>
</feature>
<keyword evidence="1" id="KW-0812">Transmembrane</keyword>
<dbReference type="InterPro" id="IPR009825">
    <property type="entry name" value="ECF_substrate-spec-like"/>
</dbReference>
<dbReference type="GO" id="GO:0016020">
    <property type="term" value="C:membrane"/>
    <property type="evidence" value="ECO:0007669"/>
    <property type="project" value="InterPro"/>
</dbReference>
<feature type="transmembrane region" description="Helical" evidence="1">
    <location>
        <begin position="148"/>
        <end position="169"/>
    </location>
</feature>
<reference evidence="2" key="2">
    <citation type="journal article" date="2012" name="PLoS ONE">
        <title>A Deeply Branching Thermophilic Bacterium with an Ancient Acetyl-CoA Pathway Dominates a Subsurface Ecosystem.</title>
        <authorList>
            <person name="Takami H."/>
            <person name="Noguchi H."/>
            <person name="Takaki Y."/>
            <person name="Uchiyama I."/>
            <person name="Toyoda A."/>
            <person name="Nishi S."/>
            <person name="Chee G.-J."/>
            <person name="Arai W."/>
            <person name="Nunoura T."/>
            <person name="Itoh T."/>
            <person name="Hattori M."/>
            <person name="Takai K."/>
        </authorList>
    </citation>
    <scope>NUCLEOTIDE SEQUENCE</scope>
</reference>
<gene>
    <name evidence="2" type="ORF">HGMM_F47C12C17</name>
</gene>
<organism evidence="2">
    <name type="scientific">uncultured prokaryote</name>
    <dbReference type="NCBI Taxonomy" id="198431"/>
    <lineage>
        <taxon>unclassified sequences</taxon>
        <taxon>environmental samples</taxon>
    </lineage>
</organism>
<evidence type="ECO:0000313" key="2">
    <source>
        <dbReference type="EMBL" id="BAL57140.1"/>
    </source>
</evidence>
<feature type="transmembrane region" description="Helical" evidence="1">
    <location>
        <begin position="105"/>
        <end position="128"/>
    </location>
</feature>
<dbReference type="PANTHER" id="PTHR37815">
    <property type="entry name" value="UPF0397 PROTEIN BC_2624-RELATED"/>
    <property type="match status" value="1"/>
</dbReference>
<proteinExistence type="predicted"/>
<feature type="transmembrane region" description="Helical" evidence="1">
    <location>
        <begin position="39"/>
        <end position="64"/>
    </location>
</feature>
<name>H5SLV4_9ZZZZ</name>
<evidence type="ECO:0000256" key="1">
    <source>
        <dbReference type="SAM" id="Phobius"/>
    </source>
</evidence>